<dbReference type="RefSeq" id="WP_224609912.1">
    <property type="nucleotide sequence ID" value="NZ_JAIQXV010000012.1"/>
</dbReference>
<organism evidence="1 2">
    <name type="scientific">Deinococcus multiflagellatus</name>
    <dbReference type="NCBI Taxonomy" id="1656887"/>
    <lineage>
        <taxon>Bacteria</taxon>
        <taxon>Thermotogati</taxon>
        <taxon>Deinococcota</taxon>
        <taxon>Deinococci</taxon>
        <taxon>Deinococcales</taxon>
        <taxon>Deinococcaceae</taxon>
        <taxon>Deinococcus</taxon>
    </lineage>
</organism>
<accession>A0ABW1ZVA4</accession>
<reference evidence="2" key="1">
    <citation type="journal article" date="2019" name="Int. J. Syst. Evol. Microbiol.">
        <title>The Global Catalogue of Microorganisms (GCM) 10K type strain sequencing project: providing services to taxonomists for standard genome sequencing and annotation.</title>
        <authorList>
            <consortium name="The Broad Institute Genomics Platform"/>
            <consortium name="The Broad Institute Genome Sequencing Center for Infectious Disease"/>
            <person name="Wu L."/>
            <person name="Ma J."/>
        </authorList>
    </citation>
    <scope>NUCLEOTIDE SEQUENCE [LARGE SCALE GENOMIC DNA]</scope>
    <source>
        <strain evidence="2">CCUG 63830</strain>
    </source>
</reference>
<proteinExistence type="predicted"/>
<gene>
    <name evidence="1" type="ORF">ACFP90_27885</name>
</gene>
<evidence type="ECO:0000313" key="1">
    <source>
        <dbReference type="EMBL" id="MFC6663817.1"/>
    </source>
</evidence>
<evidence type="ECO:0000313" key="2">
    <source>
        <dbReference type="Proteomes" id="UP001596317"/>
    </source>
</evidence>
<comment type="caution">
    <text evidence="1">The sequence shown here is derived from an EMBL/GenBank/DDBJ whole genome shotgun (WGS) entry which is preliminary data.</text>
</comment>
<protein>
    <submittedName>
        <fullName evidence="1">Uncharacterized protein</fullName>
    </submittedName>
</protein>
<dbReference type="Proteomes" id="UP001596317">
    <property type="component" value="Unassembled WGS sequence"/>
</dbReference>
<dbReference type="EMBL" id="JBHSWB010000004">
    <property type="protein sequence ID" value="MFC6663817.1"/>
    <property type="molecule type" value="Genomic_DNA"/>
</dbReference>
<sequence length="225" mass="25678">MARATEPTELNLTCTVRRLHALLPGLAAWVLQDLHTAFARTCLLATPQWADALIPELYRQSPRARRDLYRLRHPEHRRARVRFTEVAIHREGYVTSASPRLSWGRWLTASPWPVQDTAPCAVLAHQWPELAALLHEAHADRPPTGVSAVQAPYPALYLHYWPGDGEDTPTLAHELTEHLTQTWRYHDGSFAVLETRHNGQARAYQRVWRHHQSLIAELVPLLSSS</sequence>
<name>A0ABW1ZVA4_9DEIO</name>
<keyword evidence="2" id="KW-1185">Reference proteome</keyword>